<dbReference type="EC" id="1.1.99.3" evidence="1"/>
<gene>
    <name evidence="1" type="ORF">M2127_001254</name>
</gene>
<reference evidence="1" key="1">
    <citation type="submission" date="2023-04" db="EMBL/GenBank/DDBJ databases">
        <title>Genome Encyclopedia of Bacteria and Archaea VI: Functional Genomics of Type Strains.</title>
        <authorList>
            <person name="Whitman W."/>
        </authorList>
    </citation>
    <scope>NUCLEOTIDE SEQUENCE</scope>
    <source>
        <strain evidence="1">Enz.4-51</strain>
    </source>
</reference>
<dbReference type="InterPro" id="IPR019546">
    <property type="entry name" value="TAT_signal_bac_arc"/>
</dbReference>
<dbReference type="AlphaFoldDB" id="A0AA43S527"/>
<protein>
    <submittedName>
        <fullName evidence="1">Gluconate 2-dehydrogenase gamma chain</fullName>
        <ecNumber evidence="1">1.1.99.3</ecNumber>
    </submittedName>
</protein>
<organism evidence="1 2">
    <name type="scientific">Polynucleobacter sphagniphilus</name>
    <dbReference type="NCBI Taxonomy" id="1743169"/>
    <lineage>
        <taxon>Bacteria</taxon>
        <taxon>Pseudomonadati</taxon>
        <taxon>Pseudomonadota</taxon>
        <taxon>Betaproteobacteria</taxon>
        <taxon>Burkholderiales</taxon>
        <taxon>Burkholderiaceae</taxon>
        <taxon>Polynucleobacter</taxon>
    </lineage>
</organism>
<evidence type="ECO:0000313" key="1">
    <source>
        <dbReference type="EMBL" id="MDH6503950.1"/>
    </source>
</evidence>
<keyword evidence="2" id="KW-1185">Reference proteome</keyword>
<dbReference type="RefSeq" id="WP_280756736.1">
    <property type="nucleotide sequence ID" value="NZ_JARXXW010000004.1"/>
</dbReference>
<sequence length="241" mass="25953">MDDTNQDLKNSSRRQLLKGALVGGAVMGAPGVSSAQSLLVQKNGDASAPIAAYVFLTPIEASFVEAFVDHMVPADQFTPKGTDLGINIFIDRALAGSWGKGDRMYMQGPWSVGLPTQGYQSPLLPSQVYRAGIAATNQHCESLYGKTFDLLDTSKKEEVLKSLDSGKMVFEGGLSSKFFFDIAYKSVVEGLYADPIYGGNSNKAAWKMIGFPGVIETNARNIVEYKNNFYPGKVLGIADVS</sequence>
<dbReference type="Pfam" id="PF13618">
    <property type="entry name" value="Gluconate_2-dh3"/>
    <property type="match status" value="1"/>
</dbReference>
<dbReference type="PROSITE" id="PS51318">
    <property type="entry name" value="TAT"/>
    <property type="match status" value="1"/>
</dbReference>
<dbReference type="InterPro" id="IPR027056">
    <property type="entry name" value="Gluconate_2DH_su3"/>
</dbReference>
<keyword evidence="1" id="KW-0560">Oxidoreductase</keyword>
<dbReference type="NCBIfam" id="TIGR01409">
    <property type="entry name" value="TAT_signal_seq"/>
    <property type="match status" value="1"/>
</dbReference>
<evidence type="ECO:0000313" key="2">
    <source>
        <dbReference type="Proteomes" id="UP001161160"/>
    </source>
</evidence>
<proteinExistence type="predicted"/>
<dbReference type="InterPro" id="IPR006311">
    <property type="entry name" value="TAT_signal"/>
</dbReference>
<dbReference type="GO" id="GO:0033717">
    <property type="term" value="F:gluconate 2-dehydrogenase (acceptor) activity"/>
    <property type="evidence" value="ECO:0007669"/>
    <property type="project" value="UniProtKB-EC"/>
</dbReference>
<name>A0AA43S527_9BURK</name>
<accession>A0AA43S527</accession>
<comment type="caution">
    <text evidence="1">The sequence shown here is derived from an EMBL/GenBank/DDBJ whole genome shotgun (WGS) entry which is preliminary data.</text>
</comment>
<dbReference type="EMBL" id="JARXYA010000005">
    <property type="protein sequence ID" value="MDH6503950.1"/>
    <property type="molecule type" value="Genomic_DNA"/>
</dbReference>
<dbReference type="Proteomes" id="UP001161160">
    <property type="component" value="Unassembled WGS sequence"/>
</dbReference>